<accession>A0A9X1NXR7</accession>
<dbReference type="AlphaFoldDB" id="A0A9X1NXR7"/>
<protein>
    <submittedName>
        <fullName evidence="1">Uncharacterized protein</fullName>
    </submittedName>
</protein>
<dbReference type="RefSeq" id="WP_231816908.1">
    <property type="nucleotide sequence ID" value="NZ_JAJOZR010000026.1"/>
</dbReference>
<evidence type="ECO:0000313" key="2">
    <source>
        <dbReference type="Proteomes" id="UP001139089"/>
    </source>
</evidence>
<organism evidence="1 2">
    <name type="scientific">Rhizobium quercicola</name>
    <dbReference type="NCBI Taxonomy" id="2901226"/>
    <lineage>
        <taxon>Bacteria</taxon>
        <taxon>Pseudomonadati</taxon>
        <taxon>Pseudomonadota</taxon>
        <taxon>Alphaproteobacteria</taxon>
        <taxon>Hyphomicrobiales</taxon>
        <taxon>Rhizobiaceae</taxon>
        <taxon>Rhizobium/Agrobacterium group</taxon>
        <taxon>Rhizobium</taxon>
    </lineage>
</organism>
<sequence>MSNILQTAGLVIALAAPSPREATIARWSARIAKVPDFRFEIRDVVTMGNRLLFAAKLKAHLSASFSVSPSPVTPSGS</sequence>
<name>A0A9X1NXR7_9HYPH</name>
<dbReference type="Proteomes" id="UP001139089">
    <property type="component" value="Unassembled WGS sequence"/>
</dbReference>
<proteinExistence type="predicted"/>
<gene>
    <name evidence="1" type="ORF">LRX75_23010</name>
</gene>
<keyword evidence="2" id="KW-1185">Reference proteome</keyword>
<dbReference type="EMBL" id="JAJOZR010000026">
    <property type="protein sequence ID" value="MCD7111901.1"/>
    <property type="molecule type" value="Genomic_DNA"/>
</dbReference>
<reference evidence="1" key="1">
    <citation type="submission" date="2021-12" db="EMBL/GenBank/DDBJ databases">
        <authorList>
            <person name="Li Y."/>
        </authorList>
    </citation>
    <scope>NUCLEOTIDE SEQUENCE</scope>
    <source>
        <strain evidence="1">DKSPLA3</strain>
    </source>
</reference>
<comment type="caution">
    <text evidence="1">The sequence shown here is derived from an EMBL/GenBank/DDBJ whole genome shotgun (WGS) entry which is preliminary data.</text>
</comment>
<evidence type="ECO:0000313" key="1">
    <source>
        <dbReference type="EMBL" id="MCD7111901.1"/>
    </source>
</evidence>